<dbReference type="EMBL" id="GGEC01074533">
    <property type="protein sequence ID" value="MBX55017.1"/>
    <property type="molecule type" value="Transcribed_RNA"/>
</dbReference>
<evidence type="ECO:0000256" key="1">
    <source>
        <dbReference type="SAM" id="Phobius"/>
    </source>
</evidence>
<name>A0A2P2PJV1_RHIMU</name>
<feature type="transmembrane region" description="Helical" evidence="1">
    <location>
        <begin position="6"/>
        <end position="24"/>
    </location>
</feature>
<evidence type="ECO:0000313" key="2">
    <source>
        <dbReference type="EMBL" id="MBX55017.1"/>
    </source>
</evidence>
<sequence>MIVNNVCFAFLVYQYLMYIFDLYAETM</sequence>
<keyword evidence="1" id="KW-1133">Transmembrane helix</keyword>
<proteinExistence type="predicted"/>
<protein>
    <submittedName>
        <fullName evidence="2">Uncharacterized protein</fullName>
    </submittedName>
</protein>
<accession>A0A2P2PJV1</accession>
<keyword evidence="1" id="KW-0472">Membrane</keyword>
<organism evidence="2">
    <name type="scientific">Rhizophora mucronata</name>
    <name type="common">Asiatic mangrove</name>
    <dbReference type="NCBI Taxonomy" id="61149"/>
    <lineage>
        <taxon>Eukaryota</taxon>
        <taxon>Viridiplantae</taxon>
        <taxon>Streptophyta</taxon>
        <taxon>Embryophyta</taxon>
        <taxon>Tracheophyta</taxon>
        <taxon>Spermatophyta</taxon>
        <taxon>Magnoliopsida</taxon>
        <taxon>eudicotyledons</taxon>
        <taxon>Gunneridae</taxon>
        <taxon>Pentapetalae</taxon>
        <taxon>rosids</taxon>
        <taxon>fabids</taxon>
        <taxon>Malpighiales</taxon>
        <taxon>Rhizophoraceae</taxon>
        <taxon>Rhizophora</taxon>
    </lineage>
</organism>
<dbReference type="AlphaFoldDB" id="A0A2P2PJV1"/>
<reference evidence="2" key="1">
    <citation type="submission" date="2018-02" db="EMBL/GenBank/DDBJ databases">
        <title>Rhizophora mucronata_Transcriptome.</title>
        <authorList>
            <person name="Meera S.P."/>
            <person name="Sreeshan A."/>
            <person name="Augustine A."/>
        </authorList>
    </citation>
    <scope>NUCLEOTIDE SEQUENCE</scope>
    <source>
        <tissue evidence="2">Leaf</tissue>
    </source>
</reference>
<keyword evidence="1" id="KW-0812">Transmembrane</keyword>